<keyword evidence="8" id="KW-1185">Reference proteome</keyword>
<feature type="chain" id="PRO_5010574653" evidence="6">
    <location>
        <begin position="31"/>
        <end position="206"/>
    </location>
</feature>
<reference evidence="8" key="1">
    <citation type="submission" date="2017-02" db="EMBL/GenBank/DDBJ databases">
        <authorList>
            <person name="Varghese N."/>
            <person name="Submissions S."/>
        </authorList>
    </citation>
    <scope>NUCLEOTIDE SEQUENCE [LARGE SCALE GENOMIC DNA]</scope>
    <source>
        <strain evidence="8">ATCC 49788</strain>
    </source>
</reference>
<dbReference type="RefSeq" id="WP_078921760.1">
    <property type="nucleotide sequence ID" value="NZ_FUYB01000004.1"/>
</dbReference>
<evidence type="ECO:0000313" key="7">
    <source>
        <dbReference type="EMBL" id="SKA73833.1"/>
    </source>
</evidence>
<comment type="subcellular location">
    <subcellularLocation>
        <location evidence="1">Membrane</location>
        <topology evidence="1">Single-pass membrane protein</topology>
    </subcellularLocation>
</comment>
<dbReference type="GO" id="GO:0016020">
    <property type="term" value="C:membrane"/>
    <property type="evidence" value="ECO:0007669"/>
    <property type="project" value="UniProtKB-SubCell"/>
</dbReference>
<proteinExistence type="inferred from homology"/>
<dbReference type="PROSITE" id="PS51257">
    <property type="entry name" value="PROKAR_LIPOPROTEIN"/>
    <property type="match status" value="1"/>
</dbReference>
<dbReference type="EMBL" id="FUYB01000004">
    <property type="protein sequence ID" value="SKA73833.1"/>
    <property type="molecule type" value="Genomic_DNA"/>
</dbReference>
<evidence type="ECO:0000256" key="1">
    <source>
        <dbReference type="ARBA" id="ARBA00004167"/>
    </source>
</evidence>
<dbReference type="SUPFAM" id="SSF140478">
    <property type="entry name" value="LemA-like"/>
    <property type="match status" value="1"/>
</dbReference>
<feature type="signal peptide" evidence="6">
    <location>
        <begin position="1"/>
        <end position="30"/>
    </location>
</feature>
<dbReference type="InterPro" id="IPR023353">
    <property type="entry name" value="LemA-like_dom_sf"/>
</dbReference>
<dbReference type="OrthoDB" id="9804152at2"/>
<accession>A0A1T4W995</accession>
<evidence type="ECO:0000256" key="6">
    <source>
        <dbReference type="SAM" id="SignalP"/>
    </source>
</evidence>
<name>A0A1T4W995_9GAMM</name>
<dbReference type="Pfam" id="PF04011">
    <property type="entry name" value="LemA"/>
    <property type="match status" value="1"/>
</dbReference>
<dbReference type="PANTHER" id="PTHR34478:SF2">
    <property type="entry name" value="MEMBRANE PROTEIN"/>
    <property type="match status" value="1"/>
</dbReference>
<organism evidence="7 8">
    <name type="scientific">Thiothrix eikelboomii</name>
    <dbReference type="NCBI Taxonomy" id="92487"/>
    <lineage>
        <taxon>Bacteria</taxon>
        <taxon>Pseudomonadati</taxon>
        <taxon>Pseudomonadota</taxon>
        <taxon>Gammaproteobacteria</taxon>
        <taxon>Thiotrichales</taxon>
        <taxon>Thiotrichaceae</taxon>
        <taxon>Thiothrix</taxon>
    </lineage>
</organism>
<comment type="similarity">
    <text evidence="2">Belongs to the LemA family.</text>
</comment>
<dbReference type="InterPro" id="IPR007156">
    <property type="entry name" value="MamQ_LemA"/>
</dbReference>
<sequence>MKQFGGRFYLAVLILLSSLLSGCGYNNLQAQDEAVKATWGEVLNQYQRRADLVPNLVSVVQGYAAQEKDVLTEVTNARASVGSLKLSPETLNDPAAMQQFGAAQAELSGALSRLLVVSENYPNLKSDTVFRDLSAQLEGTENRIAVARNRYIEQVQVFNTTVRQFPENLTAKVIGLKPKEGFTVDSEATIMRAPKVDFTQPKPAGQ</sequence>
<keyword evidence="6" id="KW-0732">Signal</keyword>
<dbReference type="AlphaFoldDB" id="A0A1T4W995"/>
<evidence type="ECO:0000256" key="3">
    <source>
        <dbReference type="ARBA" id="ARBA00022692"/>
    </source>
</evidence>
<evidence type="ECO:0000256" key="2">
    <source>
        <dbReference type="ARBA" id="ARBA00008854"/>
    </source>
</evidence>
<keyword evidence="5" id="KW-0472">Membrane</keyword>
<evidence type="ECO:0000313" key="8">
    <source>
        <dbReference type="Proteomes" id="UP000190460"/>
    </source>
</evidence>
<keyword evidence="4" id="KW-1133">Transmembrane helix</keyword>
<evidence type="ECO:0000256" key="4">
    <source>
        <dbReference type="ARBA" id="ARBA00022989"/>
    </source>
</evidence>
<protein>
    <submittedName>
        <fullName evidence="7">LemA protein</fullName>
    </submittedName>
</protein>
<gene>
    <name evidence="7" type="ORF">SAMN02745130_01290</name>
</gene>
<dbReference type="STRING" id="92487.SAMN02745130_01290"/>
<dbReference type="PANTHER" id="PTHR34478">
    <property type="entry name" value="PROTEIN LEMA"/>
    <property type="match status" value="1"/>
</dbReference>
<evidence type="ECO:0000256" key="5">
    <source>
        <dbReference type="ARBA" id="ARBA00023136"/>
    </source>
</evidence>
<keyword evidence="3" id="KW-0812">Transmembrane</keyword>
<dbReference type="Proteomes" id="UP000190460">
    <property type="component" value="Unassembled WGS sequence"/>
</dbReference>
<dbReference type="Gene3D" id="1.20.1440.20">
    <property type="entry name" value="LemA-like domain"/>
    <property type="match status" value="1"/>
</dbReference>